<dbReference type="SMART" id="SM00862">
    <property type="entry name" value="Trans_reg_C"/>
    <property type="match status" value="1"/>
</dbReference>
<dbReference type="InterPro" id="IPR016032">
    <property type="entry name" value="Sig_transdc_resp-reg_C-effctor"/>
</dbReference>
<dbReference type="RefSeq" id="WP_117983727.1">
    <property type="nucleotide sequence ID" value="NZ_QSOE01000190.1"/>
</dbReference>
<dbReference type="Gene3D" id="1.10.10.10">
    <property type="entry name" value="Winged helix-like DNA-binding domain superfamily/Winged helix DNA-binding domain"/>
    <property type="match status" value="1"/>
</dbReference>
<dbReference type="CDD" id="cd00383">
    <property type="entry name" value="trans_reg_C"/>
    <property type="match status" value="1"/>
</dbReference>
<evidence type="ECO:0000259" key="3">
    <source>
        <dbReference type="PROSITE" id="PS51755"/>
    </source>
</evidence>
<dbReference type="Proteomes" id="UP000262524">
    <property type="component" value="Unassembled WGS sequence"/>
</dbReference>
<dbReference type="PROSITE" id="PS51755">
    <property type="entry name" value="OMPR_PHOB"/>
    <property type="match status" value="1"/>
</dbReference>
<dbReference type="InterPro" id="IPR036388">
    <property type="entry name" value="WH-like_DNA-bd_sf"/>
</dbReference>
<feature type="DNA-binding region" description="OmpR/PhoB-type" evidence="2">
    <location>
        <begin position="11"/>
        <end position="109"/>
    </location>
</feature>
<dbReference type="SUPFAM" id="SSF46894">
    <property type="entry name" value="C-terminal effector domain of the bipartite response regulators"/>
    <property type="match status" value="1"/>
</dbReference>
<gene>
    <name evidence="4" type="ORF">DXD91_15345</name>
</gene>
<comment type="caution">
    <text evidence="4">The sequence shown here is derived from an EMBL/GenBank/DDBJ whole genome shotgun (WGS) entry which is preliminary data.</text>
</comment>
<dbReference type="InterPro" id="IPR001867">
    <property type="entry name" value="OmpR/PhoB-type_DNA-bd"/>
</dbReference>
<evidence type="ECO:0000256" key="2">
    <source>
        <dbReference type="PROSITE-ProRule" id="PRU01091"/>
    </source>
</evidence>
<evidence type="ECO:0000313" key="4">
    <source>
        <dbReference type="EMBL" id="RGI76332.1"/>
    </source>
</evidence>
<name>A0A374MY08_9FIRM</name>
<proteinExistence type="predicted"/>
<accession>A0A374MY08</accession>
<feature type="domain" description="OmpR/PhoB-type" evidence="3">
    <location>
        <begin position="11"/>
        <end position="109"/>
    </location>
</feature>
<protein>
    <submittedName>
        <fullName evidence="4">Winged helix family transcriptional regulator</fullName>
    </submittedName>
</protein>
<reference evidence="4 5" key="1">
    <citation type="submission" date="2018-08" db="EMBL/GenBank/DDBJ databases">
        <title>A genome reference for cultivated species of the human gut microbiota.</title>
        <authorList>
            <person name="Zou Y."/>
            <person name="Xue W."/>
            <person name="Luo G."/>
        </authorList>
    </citation>
    <scope>NUCLEOTIDE SEQUENCE [LARGE SCALE GENOMIC DNA]</scope>
    <source>
        <strain evidence="4 5">TM10-1AC</strain>
    </source>
</reference>
<sequence>MKYVFPEYKENVVLGNGKLQLNPMSYQVIYEGKDIDLTPREFEVLYLLALKPNWVVIPKTNIYHSVWGIHYHDDQIPYRTVEYVIWKIRKKMGYDIIETLVNVGYRLKKL</sequence>
<dbReference type="AlphaFoldDB" id="A0A374MY08"/>
<dbReference type="GO" id="GO:0006355">
    <property type="term" value="P:regulation of DNA-templated transcription"/>
    <property type="evidence" value="ECO:0007669"/>
    <property type="project" value="InterPro"/>
</dbReference>
<evidence type="ECO:0000313" key="5">
    <source>
        <dbReference type="Proteomes" id="UP000262524"/>
    </source>
</evidence>
<dbReference type="GO" id="GO:0000160">
    <property type="term" value="P:phosphorelay signal transduction system"/>
    <property type="evidence" value="ECO:0007669"/>
    <property type="project" value="InterPro"/>
</dbReference>
<dbReference type="Pfam" id="PF00486">
    <property type="entry name" value="Trans_reg_C"/>
    <property type="match status" value="1"/>
</dbReference>
<organism evidence="4 5">
    <name type="scientific">Anaerobutyricum hallii</name>
    <dbReference type="NCBI Taxonomy" id="39488"/>
    <lineage>
        <taxon>Bacteria</taxon>
        <taxon>Bacillati</taxon>
        <taxon>Bacillota</taxon>
        <taxon>Clostridia</taxon>
        <taxon>Lachnospirales</taxon>
        <taxon>Lachnospiraceae</taxon>
        <taxon>Anaerobutyricum</taxon>
    </lineage>
</organism>
<evidence type="ECO:0000256" key="1">
    <source>
        <dbReference type="ARBA" id="ARBA00023125"/>
    </source>
</evidence>
<keyword evidence="1 2" id="KW-0238">DNA-binding</keyword>
<dbReference type="EMBL" id="QSOE01000190">
    <property type="protein sequence ID" value="RGI76332.1"/>
    <property type="molecule type" value="Genomic_DNA"/>
</dbReference>
<dbReference type="GO" id="GO:0003677">
    <property type="term" value="F:DNA binding"/>
    <property type="evidence" value="ECO:0007669"/>
    <property type="project" value="UniProtKB-UniRule"/>
</dbReference>